<gene>
    <name evidence="1" type="ORF">PHAVU_L001636</name>
</gene>
<comment type="caution">
    <text evidence="1">The sequence shown here is derived from an EMBL/GenBank/DDBJ whole genome shotgun (WGS) entry which is preliminary data.</text>
</comment>
<dbReference type="EMBL" id="MU967823">
    <property type="protein sequence ID" value="KAK6645774.1"/>
    <property type="molecule type" value="Genomic_DNA"/>
</dbReference>
<evidence type="ECO:0000313" key="2">
    <source>
        <dbReference type="Proteomes" id="UP000000226"/>
    </source>
</evidence>
<protein>
    <submittedName>
        <fullName evidence="1">Uncharacterized protein</fullName>
    </submittedName>
</protein>
<accession>A0ACC3NZX0</accession>
<evidence type="ECO:0000313" key="1">
    <source>
        <dbReference type="EMBL" id="KAK6645774.1"/>
    </source>
</evidence>
<reference evidence="1" key="1">
    <citation type="submission" date="2023-07" db="EMBL/GenBank/DDBJ databases">
        <title>WGS assembly of Phaseolus vulgaris.</title>
        <authorList>
            <person name="Schmutz J."/>
            <person name="Mcclean P."/>
            <person name="Shu S."/>
            <person name="Cregan P."/>
            <person name="Rokhsar D."/>
            <person name="Jackson S."/>
        </authorList>
    </citation>
    <scope>NUCLEOTIDE SEQUENCE</scope>
</reference>
<organism evidence="1 2">
    <name type="scientific">Phaseolus vulgaris</name>
    <name type="common">Kidney bean</name>
    <name type="synonym">French bean</name>
    <dbReference type="NCBI Taxonomy" id="3885"/>
    <lineage>
        <taxon>Eukaryota</taxon>
        <taxon>Viridiplantae</taxon>
        <taxon>Streptophyta</taxon>
        <taxon>Embryophyta</taxon>
        <taxon>Tracheophyta</taxon>
        <taxon>Spermatophyta</taxon>
        <taxon>Magnoliopsida</taxon>
        <taxon>eudicotyledons</taxon>
        <taxon>Gunneridae</taxon>
        <taxon>Pentapetalae</taxon>
        <taxon>rosids</taxon>
        <taxon>fabids</taxon>
        <taxon>Fabales</taxon>
        <taxon>Fabaceae</taxon>
        <taxon>Papilionoideae</taxon>
        <taxon>50 kb inversion clade</taxon>
        <taxon>NPAAA clade</taxon>
        <taxon>indigoferoid/millettioid clade</taxon>
        <taxon>Phaseoleae</taxon>
        <taxon>Phaseolus</taxon>
    </lineage>
</organism>
<name>A0ACC3NZX0_PHAVU</name>
<keyword evidence="2" id="KW-1185">Reference proteome</keyword>
<sequence length="152" mass="17316">MSESSGRSRYLMVVGINTAFSNRKRRDSIRETWMPQGEKRKKLEEEKGIIIRFVIGHSATSGGILDRAIEAEDKKHGDFLRLDHVEGYLELSAKTKTYFATAVNLWDADFYIKVDDDVHVNIATLGQTLVRHRSKQRVYIGCMKSGPVLSQK</sequence>
<proteinExistence type="predicted"/>
<dbReference type="Proteomes" id="UP000000226">
    <property type="component" value="Unassembled WGS sequence"/>
</dbReference>